<feature type="coiled-coil region" evidence="4">
    <location>
        <begin position="189"/>
        <end position="482"/>
    </location>
</feature>
<evidence type="ECO:0000256" key="1">
    <source>
        <dbReference type="ARBA" id="ARBA00006930"/>
    </source>
</evidence>
<proteinExistence type="inferred from homology"/>
<feature type="coiled-coil region" evidence="4">
    <location>
        <begin position="839"/>
        <end position="866"/>
    </location>
</feature>
<dbReference type="SUPFAM" id="SSF52540">
    <property type="entry name" value="P-loop containing nucleoside triphosphate hydrolases"/>
    <property type="match status" value="2"/>
</dbReference>
<dbReference type="InterPro" id="IPR038729">
    <property type="entry name" value="Rad50/SbcC_AAA"/>
</dbReference>
<evidence type="ECO:0000313" key="8">
    <source>
        <dbReference type="Proteomes" id="UP000198668"/>
    </source>
</evidence>
<dbReference type="InterPro" id="IPR027417">
    <property type="entry name" value="P-loop_NTPase"/>
</dbReference>
<accession>A0A1I3BYJ3</accession>
<dbReference type="OrthoDB" id="9795626at2"/>
<keyword evidence="8" id="KW-1185">Reference proteome</keyword>
<dbReference type="Proteomes" id="UP000198668">
    <property type="component" value="Unassembled WGS sequence"/>
</dbReference>
<keyword evidence="7" id="KW-0269">Exonuclease</keyword>
<protein>
    <recommendedName>
        <fullName evidence="3">Nuclease SbcCD subunit C</fullName>
    </recommendedName>
</protein>
<keyword evidence="4" id="KW-0175">Coiled coil</keyword>
<name>A0A1I3BYJ3_9LACT</name>
<evidence type="ECO:0000256" key="4">
    <source>
        <dbReference type="SAM" id="Coils"/>
    </source>
</evidence>
<reference evidence="7 8" key="1">
    <citation type="submission" date="2016-10" db="EMBL/GenBank/DDBJ databases">
        <authorList>
            <person name="de Groot N.N."/>
        </authorList>
    </citation>
    <scope>NUCLEOTIDE SEQUENCE [LARGE SCALE GENOMIC DNA]</scope>
    <source>
        <strain evidence="7 8">DSM 27630</strain>
    </source>
</reference>
<gene>
    <name evidence="7" type="ORF">SAMN04489868_11114</name>
</gene>
<dbReference type="GO" id="GO:0006302">
    <property type="term" value="P:double-strand break repair"/>
    <property type="evidence" value="ECO:0007669"/>
    <property type="project" value="InterPro"/>
</dbReference>
<keyword evidence="7" id="KW-0378">Hydrolase</keyword>
<dbReference type="PANTHER" id="PTHR32114:SF2">
    <property type="entry name" value="ABC TRANSPORTER ABCH.3"/>
    <property type="match status" value="1"/>
</dbReference>
<dbReference type="EMBL" id="FOQE01000011">
    <property type="protein sequence ID" value="SFH67375.1"/>
    <property type="molecule type" value="Genomic_DNA"/>
</dbReference>
<dbReference type="GO" id="GO:0016887">
    <property type="term" value="F:ATP hydrolysis activity"/>
    <property type="evidence" value="ECO:0007669"/>
    <property type="project" value="InterPro"/>
</dbReference>
<keyword evidence="7" id="KW-0540">Nuclease</keyword>
<dbReference type="Pfam" id="PF13476">
    <property type="entry name" value="AAA_23"/>
    <property type="match status" value="1"/>
</dbReference>
<feature type="region of interest" description="Disordered" evidence="5">
    <location>
        <begin position="520"/>
        <end position="544"/>
    </location>
</feature>
<organism evidence="7 8">
    <name type="scientific">Pisciglobus halotolerans</name>
    <dbReference type="NCBI Taxonomy" id="745365"/>
    <lineage>
        <taxon>Bacteria</taxon>
        <taxon>Bacillati</taxon>
        <taxon>Bacillota</taxon>
        <taxon>Bacilli</taxon>
        <taxon>Lactobacillales</taxon>
        <taxon>Carnobacteriaceae</taxon>
    </lineage>
</organism>
<dbReference type="PANTHER" id="PTHR32114">
    <property type="entry name" value="ABC TRANSPORTER ABCH.3"/>
    <property type="match status" value="1"/>
</dbReference>
<dbReference type="GO" id="GO:0004527">
    <property type="term" value="F:exonuclease activity"/>
    <property type="evidence" value="ECO:0007669"/>
    <property type="project" value="UniProtKB-KW"/>
</dbReference>
<evidence type="ECO:0000313" key="7">
    <source>
        <dbReference type="EMBL" id="SFH67375.1"/>
    </source>
</evidence>
<evidence type="ECO:0000256" key="3">
    <source>
        <dbReference type="ARBA" id="ARBA00013368"/>
    </source>
</evidence>
<evidence type="ECO:0000256" key="2">
    <source>
        <dbReference type="ARBA" id="ARBA00011322"/>
    </source>
</evidence>
<dbReference type="Gene3D" id="3.40.50.300">
    <property type="entry name" value="P-loop containing nucleotide triphosphate hydrolases"/>
    <property type="match status" value="2"/>
</dbReference>
<evidence type="ECO:0000259" key="6">
    <source>
        <dbReference type="Pfam" id="PF13476"/>
    </source>
</evidence>
<evidence type="ECO:0000256" key="5">
    <source>
        <dbReference type="SAM" id="MobiDB-lite"/>
    </source>
</evidence>
<sequence length="1044" mass="120806">MRPLSLALTAFGPYMDATVDFSSFYDNHIFLIAGKTGAGKTTLFDAISFALFGKSNGSNREPREMRSTFADGSIQTSVTFTFMAHQKKYEIVRSPAQVLPKVKGEGVRNVPARASIRIMDELGNELEHYSKITEVDSCIEELIQLNHDQFRQIVMIPQGEFRDFLNASSVDKENILRRLFNTDLYQVFSERLKEKNKKAFSQIQEKEKMLETLMSRARWVEALEIEESGHTKNILAFQQLGKQQKQLKEKSSEAKKELTILEAQIKEAEQQLESEKALDQLHEQKQDLNEQRKMLAQQKETIAEKKRTVQWIKEAINNRPLYEQVQQKEQEKEVLSKKVISIQKNRELRAVEEQEALAALQKMKEAIPEQEQRKAEKIKLEHLKGNIEDYQALLNDTEKKKSYFHTKEKELQEYSDKQLEKQKEIKKIEAYLTAYENEEKNYHYLKEQSSVHALHLHQLEELMTLEEQIKKAEQECKDLDNKTTTEKLILEEISQQHQKAKSDWARVQIQRLSEDLIDGEPCPVCGATDHPYQHQQQDETEKQSAIEVEKRLEEAEQSQSKQFGRLEQIKAKRNERNEQYLSLKETFQHKKAATSFIQQDGDLAFQYKELKKEEQKNSQQIAAFEEKQKEKEANEKQLLQHQKNMQEWSNQIESLKTQMQKEKDALSELKGESVQLEKLIPAVYLDIAVYQEKLANLTEEVQRWQEAYAVCEQQHSLKEKHVEKLLGEESYTQDSLEQIKQQLNELQARFDLVIQSSSFENLSSFFVYIEKADQLGTLETEIQQYEQNYFSVEQQLLNIEIKLKGTEQPKTAEVQDKVVKLDAKRFELVEKKVRLQNDIDQNSHIIKEAEQLLDQHQKEMDTFLELNALSSVANGDSEQSKLGFERYVLSYFLEEVLTIANERLQQLSHHRYLFDLRREEGTYKKSTGLEINIYDDHAGGIRNVGTLSGGESFIAALSLALSLSEVVQQYAGGNQIEAVFIDEGFGSLDEDALEQAIEALMQIDGNGRLVGIISHVKELKEQIPDKIVVHSKGTGKSSLSVQHA</sequence>
<comment type="subunit">
    <text evidence="2">Heterodimer of SbcC and SbcD.</text>
</comment>
<dbReference type="RefSeq" id="WP_092091999.1">
    <property type="nucleotide sequence ID" value="NZ_FOQE01000011.1"/>
</dbReference>
<dbReference type="AlphaFoldDB" id="A0A1I3BYJ3"/>
<dbReference type="Pfam" id="PF13558">
    <property type="entry name" value="SbcC_Walker_B"/>
    <property type="match status" value="1"/>
</dbReference>
<feature type="coiled-coil region" evidence="4">
    <location>
        <begin position="566"/>
        <end position="802"/>
    </location>
</feature>
<comment type="similarity">
    <text evidence="1">Belongs to the SMC family. SbcC subfamily.</text>
</comment>
<feature type="domain" description="Rad50/SbcC-type AAA" evidence="6">
    <location>
        <begin position="6"/>
        <end position="273"/>
    </location>
</feature>